<reference evidence="1" key="1">
    <citation type="submission" date="2018-06" db="EMBL/GenBank/DDBJ databases">
        <authorList>
            <person name="Zhirakovskaya E."/>
        </authorList>
    </citation>
    <scope>NUCLEOTIDE SEQUENCE</scope>
</reference>
<protein>
    <submittedName>
        <fullName evidence="1">Uncharacterized protein</fullName>
    </submittedName>
</protein>
<gene>
    <name evidence="1" type="ORF">MNBD_ALPHA04-1287</name>
</gene>
<proteinExistence type="predicted"/>
<dbReference type="InterPro" id="IPR030972">
    <property type="entry name" value="UrcA_uranyl"/>
</dbReference>
<feature type="non-terminal residue" evidence="1">
    <location>
        <position position="1"/>
    </location>
</feature>
<dbReference type="EMBL" id="UOEF01000241">
    <property type="protein sequence ID" value="VAV96922.1"/>
    <property type="molecule type" value="Genomic_DNA"/>
</dbReference>
<organism evidence="1">
    <name type="scientific">hydrothermal vent metagenome</name>
    <dbReference type="NCBI Taxonomy" id="652676"/>
    <lineage>
        <taxon>unclassified sequences</taxon>
        <taxon>metagenomes</taxon>
        <taxon>ecological metagenomes</taxon>
    </lineage>
</organism>
<dbReference type="NCBIfam" id="TIGR04433">
    <property type="entry name" value="UrcA_uranyl"/>
    <property type="match status" value="1"/>
</dbReference>
<dbReference type="AlphaFoldDB" id="A0A3B0RZM2"/>
<evidence type="ECO:0000313" key="1">
    <source>
        <dbReference type="EMBL" id="VAV96922.1"/>
    </source>
</evidence>
<accession>A0A3B0RZM2</accession>
<name>A0A3B0RZM2_9ZZZZ</name>
<sequence length="86" mass="9134">RISRTAEVQFGDLDLTTKDGKSTFHGRIKGAVRQVCGSFDSKSLVDTQDHGNCVQEAKLSARQASVTILAAAKAGKLTQTAMLIGK</sequence>